<evidence type="ECO:0000259" key="1">
    <source>
        <dbReference type="Pfam" id="PF12323"/>
    </source>
</evidence>
<dbReference type="eggNOG" id="ENOG502S61S">
    <property type="taxonomic scope" value="Eukaryota"/>
</dbReference>
<evidence type="ECO:0000313" key="3">
    <source>
        <dbReference type="Proteomes" id="UP000019132"/>
    </source>
</evidence>
<reference evidence="3" key="1">
    <citation type="journal article" date="2010" name="Genome Biol.">
        <title>Genome sequence of the necrotrophic plant pathogen Pythium ultimum reveals original pathogenicity mechanisms and effector repertoire.</title>
        <authorList>
            <person name="Levesque C.A."/>
            <person name="Brouwer H."/>
            <person name="Cano L."/>
            <person name="Hamilton J.P."/>
            <person name="Holt C."/>
            <person name="Huitema E."/>
            <person name="Raffaele S."/>
            <person name="Robideau G.P."/>
            <person name="Thines M."/>
            <person name="Win J."/>
            <person name="Zerillo M.M."/>
            <person name="Beakes G.W."/>
            <person name="Boore J.L."/>
            <person name="Busam D."/>
            <person name="Dumas B."/>
            <person name="Ferriera S."/>
            <person name="Fuerstenberg S.I."/>
            <person name="Gachon C.M."/>
            <person name="Gaulin E."/>
            <person name="Govers F."/>
            <person name="Grenville-Briggs L."/>
            <person name="Horner N."/>
            <person name="Hostetler J."/>
            <person name="Jiang R.H."/>
            <person name="Johnson J."/>
            <person name="Krajaejun T."/>
            <person name="Lin H."/>
            <person name="Meijer H.J."/>
            <person name="Moore B."/>
            <person name="Morris P."/>
            <person name="Phuntmart V."/>
            <person name="Puiu D."/>
            <person name="Shetty J."/>
            <person name="Stajich J.E."/>
            <person name="Tripathy S."/>
            <person name="Wawra S."/>
            <person name="van West P."/>
            <person name="Whitty B.R."/>
            <person name="Coutinho P.M."/>
            <person name="Henrissat B."/>
            <person name="Martin F."/>
            <person name="Thomas P.D."/>
            <person name="Tyler B.M."/>
            <person name="De Vries R.P."/>
            <person name="Kamoun S."/>
            <person name="Yandell M."/>
            <person name="Tisserat N."/>
            <person name="Buell C.R."/>
        </authorList>
    </citation>
    <scope>NUCLEOTIDE SEQUENCE</scope>
    <source>
        <strain evidence="3">DAOM:BR144</strain>
    </source>
</reference>
<dbReference type="EMBL" id="GL376626">
    <property type="status" value="NOT_ANNOTATED_CDS"/>
    <property type="molecule type" value="Genomic_DNA"/>
</dbReference>
<organism evidence="2 3">
    <name type="scientific">Globisporangium ultimum (strain ATCC 200006 / CBS 805.95 / DAOM BR144)</name>
    <name type="common">Pythium ultimum</name>
    <dbReference type="NCBI Taxonomy" id="431595"/>
    <lineage>
        <taxon>Eukaryota</taxon>
        <taxon>Sar</taxon>
        <taxon>Stramenopiles</taxon>
        <taxon>Oomycota</taxon>
        <taxon>Peronosporomycetes</taxon>
        <taxon>Pythiales</taxon>
        <taxon>Pythiaceae</taxon>
        <taxon>Globisporangium</taxon>
    </lineage>
</organism>
<reference evidence="3" key="2">
    <citation type="submission" date="2010-04" db="EMBL/GenBank/DDBJ databases">
        <authorList>
            <person name="Buell R."/>
            <person name="Hamilton J."/>
            <person name="Hostetler J."/>
        </authorList>
    </citation>
    <scope>NUCLEOTIDE SEQUENCE [LARGE SCALE GENOMIC DNA]</scope>
    <source>
        <strain evidence="3">DAOM:BR144</strain>
    </source>
</reference>
<dbReference type="HOGENOM" id="CLU_898576_0_0_1"/>
<protein>
    <recommendedName>
        <fullName evidence="1">Transposase putative helix-turn-helix domain-containing protein</fullName>
    </recommendedName>
</protein>
<reference evidence="2" key="3">
    <citation type="submission" date="2015-02" db="UniProtKB">
        <authorList>
            <consortium name="EnsemblProtists"/>
        </authorList>
    </citation>
    <scope>IDENTIFICATION</scope>
    <source>
        <strain evidence="2">DAOM BR144</strain>
    </source>
</reference>
<dbReference type="AlphaFoldDB" id="K3W9P8"/>
<feature type="domain" description="Transposase putative helix-turn-helix" evidence="1">
    <location>
        <begin position="137"/>
        <end position="173"/>
    </location>
</feature>
<dbReference type="EnsemblProtists" id="PYU1_T001689">
    <property type="protein sequence ID" value="PYU1_T001689"/>
    <property type="gene ID" value="PYU1_G001688"/>
</dbReference>
<keyword evidence="3" id="KW-1185">Reference proteome</keyword>
<sequence>MFESVFVTVFYFSDQDLVNGLNALAERLIDLPNFRSWFSVRKREAQVKIERSLSDLRVFLHVQKWSVDQQVHNAKRDAFSRKRARALEMSAVRTRLSKLASERRKKTWKANEERAFDQTIQVIKKENAQLLAGEKLMLRRTRKSRLFPTKAQKKSLKQFMGTCRWTYNQAVAHFRKTKEFNAFSLRDLYVTKTSKKTRVHLDGMGRRRNIRVKMDSHVTIWSEIDILNANGFWYVAIPEYVQLLPFDNRDKCIALDPGVKAFVTGVDFESNVLKFGHDTKTHLNKLRDRRNDAQSVMSKFKNLPNKSTRW</sequence>
<dbReference type="InterPro" id="IPR021027">
    <property type="entry name" value="Transposase_put_HTH"/>
</dbReference>
<dbReference type="Proteomes" id="UP000019132">
    <property type="component" value="Unassembled WGS sequence"/>
</dbReference>
<dbReference type="InParanoid" id="K3W9P8"/>
<dbReference type="Pfam" id="PF12323">
    <property type="entry name" value="HTH_OrfB_IS605"/>
    <property type="match status" value="1"/>
</dbReference>
<accession>K3W9P8</accession>
<name>K3W9P8_GLOUD</name>
<proteinExistence type="predicted"/>
<dbReference type="VEuPathDB" id="FungiDB:PYU1_G001688"/>
<evidence type="ECO:0000313" key="2">
    <source>
        <dbReference type="EnsemblProtists" id="PYU1_T001689"/>
    </source>
</evidence>